<dbReference type="CDD" id="cd01949">
    <property type="entry name" value="GGDEF"/>
    <property type="match status" value="1"/>
</dbReference>
<dbReference type="PANTHER" id="PTHR44757">
    <property type="entry name" value="DIGUANYLATE CYCLASE DGCP"/>
    <property type="match status" value="1"/>
</dbReference>
<feature type="transmembrane region" description="Helical" evidence="1">
    <location>
        <begin position="121"/>
        <end position="141"/>
    </location>
</feature>
<evidence type="ECO:0000256" key="1">
    <source>
        <dbReference type="SAM" id="Phobius"/>
    </source>
</evidence>
<dbReference type="InterPro" id="IPR052155">
    <property type="entry name" value="Biofilm_reg_signaling"/>
</dbReference>
<dbReference type="SUPFAM" id="SSF141868">
    <property type="entry name" value="EAL domain-like"/>
    <property type="match status" value="1"/>
</dbReference>
<feature type="domain" description="GGDEF" evidence="3">
    <location>
        <begin position="253"/>
        <end position="387"/>
    </location>
</feature>
<dbReference type="Proteomes" id="UP000517753">
    <property type="component" value="Unassembled WGS sequence"/>
</dbReference>
<dbReference type="RefSeq" id="WP_179508777.1">
    <property type="nucleotide sequence ID" value="NZ_JACCBY010000002.1"/>
</dbReference>
<name>A0A7Y9K2U4_9SPHN</name>
<protein>
    <submittedName>
        <fullName evidence="4">Diguanylate cyclase (GGDEF)-like protein</fullName>
    </submittedName>
</protein>
<dbReference type="SMART" id="SM00052">
    <property type="entry name" value="EAL"/>
    <property type="match status" value="1"/>
</dbReference>
<feature type="domain" description="EAL" evidence="2">
    <location>
        <begin position="396"/>
        <end position="646"/>
    </location>
</feature>
<dbReference type="InterPro" id="IPR035919">
    <property type="entry name" value="EAL_sf"/>
</dbReference>
<dbReference type="InterPro" id="IPR029787">
    <property type="entry name" value="Nucleotide_cyclase"/>
</dbReference>
<organism evidence="4 5">
    <name type="scientific">Sphingomonas melonis</name>
    <dbReference type="NCBI Taxonomy" id="152682"/>
    <lineage>
        <taxon>Bacteria</taxon>
        <taxon>Pseudomonadati</taxon>
        <taxon>Pseudomonadota</taxon>
        <taxon>Alphaproteobacteria</taxon>
        <taxon>Sphingomonadales</taxon>
        <taxon>Sphingomonadaceae</taxon>
        <taxon>Sphingomonas</taxon>
    </lineage>
</organism>
<accession>A0A7Y9K2U4</accession>
<dbReference type="Gene3D" id="3.20.20.450">
    <property type="entry name" value="EAL domain"/>
    <property type="match status" value="1"/>
</dbReference>
<proteinExistence type="predicted"/>
<dbReference type="CDD" id="cd01948">
    <property type="entry name" value="EAL"/>
    <property type="match status" value="1"/>
</dbReference>
<sequence length="656" mass="72289">MLEWLPELKSRRLPPSDAFLLEQYAALRRQIPLMYALMFINVLFLGIESFRDVPFGMSFGIPILLSLVIVARALLWMRRRSIVARPDQVRRYIRGTIVTATLLSIVFGLWGSLLFSEAERVRSVAISLYVFVGAISCCFCLQALPSAGYLVLLFGVVPVIIRLFIASDWSLFSVGANFLIVAILILRTLATNHAGFRQVLESRSDMLAEQERAQAAELAAQTLAYEDALTGLANRRALSEHLDTVFLYRDPQAQLYLFMLDLDMFKGVNDAYGHGAGDRLLNAVAARLTTIVADTGRVYRLGGDEFAITLQVHGDGADVANAMADRLVHEMAASFPIDRFAHHISASIGISCVPADASCREGLMQHADIAMYDAKSRGRSCHRFFEPSMGAALASRAALEREMRADFGPTAFRPHYQPIVDLATGGIVGFEMLARWQRADGTMVEPSRFIPLIEECGLIDELMLQLLEQVCRDASGWPPALTIAINLSPIQFRDPWLSEKILAVLTRQGFPARRICLEITENALIADPVAAQRTIESLKNQGISLALDDFGTGYSSIKHLRMLPFDKLKIDRSFVFNVDTDTVACRMIAAIIRLAESLDLSVVAEGVESASVRDTLRDLGCQEAQGYLLGMPLSAAATGRLLKDSGAPTLARQART</sequence>
<feature type="transmembrane region" description="Helical" evidence="1">
    <location>
        <begin position="53"/>
        <end position="75"/>
    </location>
</feature>
<evidence type="ECO:0000259" key="2">
    <source>
        <dbReference type="PROSITE" id="PS50883"/>
    </source>
</evidence>
<keyword evidence="1" id="KW-0812">Transmembrane</keyword>
<dbReference type="SMART" id="SM00267">
    <property type="entry name" value="GGDEF"/>
    <property type="match status" value="1"/>
</dbReference>
<dbReference type="AlphaFoldDB" id="A0A7Y9K2U4"/>
<reference evidence="4 5" key="2">
    <citation type="submission" date="2020-08" db="EMBL/GenBank/DDBJ databases">
        <title>The Agave Microbiome: Exploring the role of microbial communities in plant adaptations to desert environments.</title>
        <authorList>
            <person name="Partida-Martinez L.P."/>
        </authorList>
    </citation>
    <scope>NUCLEOTIDE SEQUENCE [LARGE SCALE GENOMIC DNA]</scope>
    <source>
        <strain evidence="4 5">AS2.3</strain>
    </source>
</reference>
<dbReference type="Pfam" id="PF00563">
    <property type="entry name" value="EAL"/>
    <property type="match status" value="1"/>
</dbReference>
<dbReference type="PROSITE" id="PS50887">
    <property type="entry name" value="GGDEF"/>
    <property type="match status" value="1"/>
</dbReference>
<dbReference type="Gene3D" id="3.30.70.270">
    <property type="match status" value="1"/>
</dbReference>
<gene>
    <name evidence="4" type="ORF">HD841_002144</name>
</gene>
<evidence type="ECO:0000259" key="3">
    <source>
        <dbReference type="PROSITE" id="PS50887"/>
    </source>
</evidence>
<feature type="transmembrane region" description="Helical" evidence="1">
    <location>
        <begin position="171"/>
        <end position="190"/>
    </location>
</feature>
<keyword evidence="1" id="KW-1133">Transmembrane helix</keyword>
<evidence type="ECO:0000313" key="5">
    <source>
        <dbReference type="Proteomes" id="UP000517753"/>
    </source>
</evidence>
<dbReference type="PROSITE" id="PS50883">
    <property type="entry name" value="EAL"/>
    <property type="match status" value="1"/>
</dbReference>
<comment type="caution">
    <text evidence="4">The sequence shown here is derived from an EMBL/GenBank/DDBJ whole genome shotgun (WGS) entry which is preliminary data.</text>
</comment>
<dbReference type="EMBL" id="JACCBY010000002">
    <property type="protein sequence ID" value="NYD90364.1"/>
    <property type="molecule type" value="Genomic_DNA"/>
</dbReference>
<dbReference type="InterPro" id="IPR043128">
    <property type="entry name" value="Rev_trsase/Diguanyl_cyclase"/>
</dbReference>
<reference evidence="4 5" key="1">
    <citation type="submission" date="2020-07" db="EMBL/GenBank/DDBJ databases">
        <authorList>
            <person name="Partida-Martinez L."/>
            <person name="Huntemann M."/>
            <person name="Clum A."/>
            <person name="Wang J."/>
            <person name="Palaniappan K."/>
            <person name="Ritter S."/>
            <person name="Chen I.-M."/>
            <person name="Stamatis D."/>
            <person name="Reddy T."/>
            <person name="O'Malley R."/>
            <person name="Daum C."/>
            <person name="Shapiro N."/>
            <person name="Ivanova N."/>
            <person name="Kyrpides N."/>
            <person name="Woyke T."/>
        </authorList>
    </citation>
    <scope>NUCLEOTIDE SEQUENCE [LARGE SCALE GENOMIC DNA]</scope>
    <source>
        <strain evidence="4 5">AS2.3</strain>
    </source>
</reference>
<dbReference type="SUPFAM" id="SSF55073">
    <property type="entry name" value="Nucleotide cyclase"/>
    <property type="match status" value="1"/>
</dbReference>
<dbReference type="NCBIfam" id="TIGR00254">
    <property type="entry name" value="GGDEF"/>
    <property type="match status" value="1"/>
</dbReference>
<feature type="transmembrane region" description="Helical" evidence="1">
    <location>
        <begin position="96"/>
        <end position="115"/>
    </location>
</feature>
<evidence type="ECO:0000313" key="4">
    <source>
        <dbReference type="EMBL" id="NYD90364.1"/>
    </source>
</evidence>
<dbReference type="InterPro" id="IPR001633">
    <property type="entry name" value="EAL_dom"/>
</dbReference>
<feature type="transmembrane region" description="Helical" evidence="1">
    <location>
        <begin position="148"/>
        <end position="165"/>
    </location>
</feature>
<dbReference type="Pfam" id="PF00990">
    <property type="entry name" value="GGDEF"/>
    <property type="match status" value="1"/>
</dbReference>
<keyword evidence="1" id="KW-0472">Membrane</keyword>
<keyword evidence="5" id="KW-1185">Reference proteome</keyword>
<feature type="transmembrane region" description="Helical" evidence="1">
    <location>
        <begin position="31"/>
        <end position="47"/>
    </location>
</feature>
<dbReference type="PANTHER" id="PTHR44757:SF2">
    <property type="entry name" value="BIOFILM ARCHITECTURE MAINTENANCE PROTEIN MBAA"/>
    <property type="match status" value="1"/>
</dbReference>
<dbReference type="InterPro" id="IPR000160">
    <property type="entry name" value="GGDEF_dom"/>
</dbReference>